<reference evidence="3 4" key="1">
    <citation type="submission" date="2020-04" db="EMBL/GenBank/DDBJ databases">
        <authorList>
            <person name="Doyle D.A."/>
        </authorList>
    </citation>
    <scope>NUCLEOTIDE SEQUENCE [LARGE SCALE GENOMIC DNA]</scope>
    <source>
        <strain evidence="3 4">P21</strain>
    </source>
</reference>
<sequence>MDKVRLGIIGVGRMGNNHARIATGLSNVELAGYCDIVKERVDKLSEKYRIKAFYDYKDLINHVDAVIVSVQTEFHYEVVKYFLENKKHVLVEKPITINIEEGEKLIEIAERNNVIFCVGHVERFNSPLIDLGNIINKKKLIAISVKRMSPMDYRVKDIDVVLDLMIHDIDIVLDLMKPYEVKNLMAMKNIVKEDSMEKGHADYCLVQIEFENGTIVDLTASRVTDKKIRTLTVNELGRFIEVDYLNKSLTIYKNFTATLGETSTGNKNTKYQEESIVQKVFVNNTDSLHEEQQNFINAILGVDELKVTAYDGINALKLAKEIQKKIYFN</sequence>
<evidence type="ECO:0000259" key="2">
    <source>
        <dbReference type="Pfam" id="PF22725"/>
    </source>
</evidence>
<comment type="caution">
    <text evidence="3">The sequence shown here is derived from an EMBL/GenBank/DDBJ whole genome shotgun (WGS) entry which is preliminary data.</text>
</comment>
<dbReference type="PANTHER" id="PTHR43377">
    <property type="entry name" value="BILIVERDIN REDUCTASE A"/>
    <property type="match status" value="1"/>
</dbReference>
<keyword evidence="4" id="KW-1185">Reference proteome</keyword>
<reference evidence="3 4" key="2">
    <citation type="submission" date="2020-06" db="EMBL/GenBank/DDBJ databases">
        <title>Complete Genome Sequence of Clostridium muelleri sp. nov. P21T, an Acid-Alcohol Producing Acetogen Isolated from Old Hay.</title>
        <authorList>
            <person name="Duncan K.E."/>
            <person name="Tanner R.S."/>
        </authorList>
    </citation>
    <scope>NUCLEOTIDE SEQUENCE [LARGE SCALE GENOMIC DNA]</scope>
    <source>
        <strain evidence="3 4">P21</strain>
    </source>
</reference>
<dbReference type="AlphaFoldDB" id="A0A7Y0EDH4"/>
<evidence type="ECO:0000313" key="3">
    <source>
        <dbReference type="EMBL" id="NMM61479.1"/>
    </source>
</evidence>
<dbReference type="Pfam" id="PF01408">
    <property type="entry name" value="GFO_IDH_MocA"/>
    <property type="match status" value="1"/>
</dbReference>
<dbReference type="InterPro" id="IPR000683">
    <property type="entry name" value="Gfo/Idh/MocA-like_OxRdtase_N"/>
</dbReference>
<dbReference type="Pfam" id="PF22725">
    <property type="entry name" value="GFO_IDH_MocA_C3"/>
    <property type="match status" value="1"/>
</dbReference>
<feature type="domain" description="Gfo/Idh/MocA-like oxidoreductase N-terminal" evidence="1">
    <location>
        <begin position="5"/>
        <end position="120"/>
    </location>
</feature>
<dbReference type="PANTHER" id="PTHR43377:SF1">
    <property type="entry name" value="BILIVERDIN REDUCTASE A"/>
    <property type="match status" value="1"/>
</dbReference>
<dbReference type="InterPro" id="IPR036291">
    <property type="entry name" value="NAD(P)-bd_dom_sf"/>
</dbReference>
<feature type="domain" description="GFO/IDH/MocA-like oxidoreductase" evidence="2">
    <location>
        <begin position="160"/>
        <end position="227"/>
    </location>
</feature>
<evidence type="ECO:0000313" key="4">
    <source>
        <dbReference type="Proteomes" id="UP000537131"/>
    </source>
</evidence>
<dbReference type="SUPFAM" id="SSF51735">
    <property type="entry name" value="NAD(P)-binding Rossmann-fold domains"/>
    <property type="match status" value="1"/>
</dbReference>
<dbReference type="Gene3D" id="3.40.50.720">
    <property type="entry name" value="NAD(P)-binding Rossmann-like Domain"/>
    <property type="match status" value="1"/>
</dbReference>
<dbReference type="InterPro" id="IPR051450">
    <property type="entry name" value="Gfo/Idh/MocA_Oxidoreductases"/>
</dbReference>
<dbReference type="GO" id="GO:0000166">
    <property type="term" value="F:nucleotide binding"/>
    <property type="evidence" value="ECO:0007669"/>
    <property type="project" value="InterPro"/>
</dbReference>
<name>A0A7Y0EDH4_9CLOT</name>
<dbReference type="EMBL" id="JABBNI010000004">
    <property type="protein sequence ID" value="NMM61479.1"/>
    <property type="molecule type" value="Genomic_DNA"/>
</dbReference>
<gene>
    <name evidence="3" type="ORF">HBE96_01925</name>
</gene>
<evidence type="ECO:0000259" key="1">
    <source>
        <dbReference type="Pfam" id="PF01408"/>
    </source>
</evidence>
<dbReference type="RefSeq" id="WP_169296082.1">
    <property type="nucleotide sequence ID" value="NZ_JABBNI010000004.1"/>
</dbReference>
<dbReference type="Gene3D" id="3.30.360.10">
    <property type="entry name" value="Dihydrodipicolinate Reductase, domain 2"/>
    <property type="match status" value="1"/>
</dbReference>
<dbReference type="InterPro" id="IPR055170">
    <property type="entry name" value="GFO_IDH_MocA-like_dom"/>
</dbReference>
<dbReference type="Proteomes" id="UP000537131">
    <property type="component" value="Unassembled WGS sequence"/>
</dbReference>
<dbReference type="SUPFAM" id="SSF55347">
    <property type="entry name" value="Glyceraldehyde-3-phosphate dehydrogenase-like, C-terminal domain"/>
    <property type="match status" value="1"/>
</dbReference>
<proteinExistence type="predicted"/>
<organism evidence="3 4">
    <name type="scientific">Clostridium muellerianum</name>
    <dbReference type="NCBI Taxonomy" id="2716538"/>
    <lineage>
        <taxon>Bacteria</taxon>
        <taxon>Bacillati</taxon>
        <taxon>Bacillota</taxon>
        <taxon>Clostridia</taxon>
        <taxon>Eubacteriales</taxon>
        <taxon>Clostridiaceae</taxon>
        <taxon>Clostridium</taxon>
    </lineage>
</organism>
<accession>A0A7Y0EDH4</accession>
<protein>
    <submittedName>
        <fullName evidence="3">Gfo/Idh/MocA family oxidoreductase</fullName>
    </submittedName>
</protein>